<evidence type="ECO:0000256" key="2">
    <source>
        <dbReference type="SAM" id="Phobius"/>
    </source>
</evidence>
<evidence type="ECO:0000313" key="4">
    <source>
        <dbReference type="EnsemblProtists" id="Phyra85167"/>
    </source>
</evidence>
<evidence type="ECO:0008006" key="6">
    <source>
        <dbReference type="Google" id="ProtNLM"/>
    </source>
</evidence>
<organism evidence="4 5">
    <name type="scientific">Phytophthora ramorum</name>
    <name type="common">Sudden oak death agent</name>
    <dbReference type="NCBI Taxonomy" id="164328"/>
    <lineage>
        <taxon>Eukaryota</taxon>
        <taxon>Sar</taxon>
        <taxon>Stramenopiles</taxon>
        <taxon>Oomycota</taxon>
        <taxon>Peronosporomycetes</taxon>
        <taxon>Peronosporales</taxon>
        <taxon>Peronosporaceae</taxon>
        <taxon>Phytophthora</taxon>
    </lineage>
</organism>
<dbReference type="OrthoDB" id="125568at2759"/>
<proteinExistence type="predicted"/>
<keyword evidence="2" id="KW-1133">Transmembrane helix</keyword>
<dbReference type="eggNOG" id="ENOG502RFDP">
    <property type="taxonomic scope" value="Eukaryota"/>
</dbReference>
<evidence type="ECO:0000313" key="5">
    <source>
        <dbReference type="Proteomes" id="UP000005238"/>
    </source>
</evidence>
<evidence type="ECO:0000256" key="3">
    <source>
        <dbReference type="SAM" id="SignalP"/>
    </source>
</evidence>
<evidence type="ECO:0000256" key="1">
    <source>
        <dbReference type="SAM" id="MobiDB-lite"/>
    </source>
</evidence>
<dbReference type="AlphaFoldDB" id="H3H3S8"/>
<feature type="signal peptide" evidence="3">
    <location>
        <begin position="1"/>
        <end position="19"/>
    </location>
</feature>
<dbReference type="EMBL" id="DS566146">
    <property type="status" value="NOT_ANNOTATED_CDS"/>
    <property type="molecule type" value="Genomic_DNA"/>
</dbReference>
<reference evidence="4" key="2">
    <citation type="submission" date="2015-06" db="UniProtKB">
        <authorList>
            <consortium name="EnsemblProtists"/>
        </authorList>
    </citation>
    <scope>IDENTIFICATION</scope>
    <source>
        <strain evidence="4">Pr102</strain>
    </source>
</reference>
<dbReference type="EnsemblProtists" id="Phyra85167">
    <property type="protein sequence ID" value="Phyra85167"/>
    <property type="gene ID" value="Phyra85167"/>
</dbReference>
<feature type="transmembrane region" description="Helical" evidence="2">
    <location>
        <begin position="86"/>
        <end position="108"/>
    </location>
</feature>
<dbReference type="VEuPathDB" id="FungiDB:KRP23_4702"/>
<sequence>MRRLVLVMAMGWWLVAVTASSSSENEDVSDSASENWDHGTVDVGGDSPTSAFQPADDFIPKSNATSRAKETDPSSGNGDGLSTSTVGVIVGVSVAAAVLAAGLVAFAWRASRREDEGMFVDLGDDRSYAYGRFGDYAAM</sequence>
<keyword evidence="2" id="KW-0812">Transmembrane</keyword>
<dbReference type="Proteomes" id="UP000005238">
    <property type="component" value="Unassembled WGS sequence"/>
</dbReference>
<accession>H3H3S8</accession>
<dbReference type="InParanoid" id="H3H3S8"/>
<dbReference type="RefSeq" id="XP_067748830.1">
    <property type="nucleotide sequence ID" value="XM_067889693.1"/>
</dbReference>
<dbReference type="HOGENOM" id="CLU_153524_0_0_1"/>
<keyword evidence="5" id="KW-1185">Reference proteome</keyword>
<reference evidence="5" key="1">
    <citation type="journal article" date="2006" name="Science">
        <title>Phytophthora genome sequences uncover evolutionary origins and mechanisms of pathogenesis.</title>
        <authorList>
            <person name="Tyler B.M."/>
            <person name="Tripathy S."/>
            <person name="Zhang X."/>
            <person name="Dehal P."/>
            <person name="Jiang R.H."/>
            <person name="Aerts A."/>
            <person name="Arredondo F.D."/>
            <person name="Baxter L."/>
            <person name="Bensasson D."/>
            <person name="Beynon J.L."/>
            <person name="Chapman J."/>
            <person name="Damasceno C.M."/>
            <person name="Dorrance A.E."/>
            <person name="Dou D."/>
            <person name="Dickerman A.W."/>
            <person name="Dubchak I.L."/>
            <person name="Garbelotto M."/>
            <person name="Gijzen M."/>
            <person name="Gordon S.G."/>
            <person name="Govers F."/>
            <person name="Grunwald N.J."/>
            <person name="Huang W."/>
            <person name="Ivors K.L."/>
            <person name="Jones R.W."/>
            <person name="Kamoun S."/>
            <person name="Krampis K."/>
            <person name="Lamour K.H."/>
            <person name="Lee M.K."/>
            <person name="McDonald W.H."/>
            <person name="Medina M."/>
            <person name="Meijer H.J."/>
            <person name="Nordberg E.K."/>
            <person name="Maclean D.J."/>
            <person name="Ospina-Giraldo M.D."/>
            <person name="Morris P.F."/>
            <person name="Phuntumart V."/>
            <person name="Putnam N.H."/>
            <person name="Rash S."/>
            <person name="Rose J.K."/>
            <person name="Sakihama Y."/>
            <person name="Salamov A.A."/>
            <person name="Savidor A."/>
            <person name="Scheuring C.F."/>
            <person name="Smith B.M."/>
            <person name="Sobral B.W."/>
            <person name="Terry A."/>
            <person name="Torto-Alalibo T.A."/>
            <person name="Win J."/>
            <person name="Xu Z."/>
            <person name="Zhang H."/>
            <person name="Grigoriev I.V."/>
            <person name="Rokhsar D.S."/>
            <person name="Boore J.L."/>
        </authorList>
    </citation>
    <scope>NUCLEOTIDE SEQUENCE [LARGE SCALE GENOMIC DNA]</scope>
    <source>
        <strain evidence="5">Pr102</strain>
    </source>
</reference>
<keyword evidence="3" id="KW-0732">Signal</keyword>
<dbReference type="VEuPathDB" id="FungiDB:KRP22_2080"/>
<name>H3H3S8_PHYRM</name>
<dbReference type="GeneID" id="94225507"/>
<feature type="chain" id="PRO_5003588185" description="RxLR effector protein" evidence="3">
    <location>
        <begin position="20"/>
        <end position="139"/>
    </location>
</feature>
<feature type="region of interest" description="Disordered" evidence="1">
    <location>
        <begin position="24"/>
        <end position="81"/>
    </location>
</feature>
<protein>
    <recommendedName>
        <fullName evidence="6">RxLR effector protein</fullName>
    </recommendedName>
</protein>
<keyword evidence="2" id="KW-0472">Membrane</keyword>